<dbReference type="AlphaFoldDB" id="A0A0A9CC69"/>
<protein>
    <submittedName>
        <fullName evidence="2">Uncharacterized protein</fullName>
    </submittedName>
</protein>
<feature type="chain" id="PRO_5002043107" evidence="1">
    <location>
        <begin position="27"/>
        <end position="45"/>
    </location>
</feature>
<evidence type="ECO:0000313" key="2">
    <source>
        <dbReference type="EMBL" id="JAD71000.1"/>
    </source>
</evidence>
<reference evidence="2" key="1">
    <citation type="submission" date="2014-09" db="EMBL/GenBank/DDBJ databases">
        <authorList>
            <person name="Magalhaes I.L.F."/>
            <person name="Oliveira U."/>
            <person name="Santos F.R."/>
            <person name="Vidigal T.H.D.A."/>
            <person name="Brescovit A.D."/>
            <person name="Santos A.J."/>
        </authorList>
    </citation>
    <scope>NUCLEOTIDE SEQUENCE</scope>
    <source>
        <tissue evidence="2">Shoot tissue taken approximately 20 cm above the soil surface</tissue>
    </source>
</reference>
<feature type="signal peptide" evidence="1">
    <location>
        <begin position="1"/>
        <end position="26"/>
    </location>
</feature>
<sequence>MSMHCPTSTLIFHILFLSCCIFLLSSKFFTPYCSLQCSDNINFVI</sequence>
<dbReference type="EMBL" id="GBRH01226895">
    <property type="protein sequence ID" value="JAD71000.1"/>
    <property type="molecule type" value="Transcribed_RNA"/>
</dbReference>
<accession>A0A0A9CC69</accession>
<organism evidence="2">
    <name type="scientific">Arundo donax</name>
    <name type="common">Giant reed</name>
    <name type="synonym">Donax arundinaceus</name>
    <dbReference type="NCBI Taxonomy" id="35708"/>
    <lineage>
        <taxon>Eukaryota</taxon>
        <taxon>Viridiplantae</taxon>
        <taxon>Streptophyta</taxon>
        <taxon>Embryophyta</taxon>
        <taxon>Tracheophyta</taxon>
        <taxon>Spermatophyta</taxon>
        <taxon>Magnoliopsida</taxon>
        <taxon>Liliopsida</taxon>
        <taxon>Poales</taxon>
        <taxon>Poaceae</taxon>
        <taxon>PACMAD clade</taxon>
        <taxon>Arundinoideae</taxon>
        <taxon>Arundineae</taxon>
        <taxon>Arundo</taxon>
    </lineage>
</organism>
<name>A0A0A9CC69_ARUDO</name>
<proteinExistence type="predicted"/>
<reference evidence="2" key="2">
    <citation type="journal article" date="2015" name="Data Brief">
        <title>Shoot transcriptome of the giant reed, Arundo donax.</title>
        <authorList>
            <person name="Barrero R.A."/>
            <person name="Guerrero F.D."/>
            <person name="Moolhuijzen P."/>
            <person name="Goolsby J.A."/>
            <person name="Tidwell J."/>
            <person name="Bellgard S.E."/>
            <person name="Bellgard M.I."/>
        </authorList>
    </citation>
    <scope>NUCLEOTIDE SEQUENCE</scope>
    <source>
        <tissue evidence="2">Shoot tissue taken approximately 20 cm above the soil surface</tissue>
    </source>
</reference>
<keyword evidence="1" id="KW-0732">Signal</keyword>
<evidence type="ECO:0000256" key="1">
    <source>
        <dbReference type="SAM" id="SignalP"/>
    </source>
</evidence>